<dbReference type="InterPro" id="IPR021027">
    <property type="entry name" value="Transposase_put_HTH"/>
</dbReference>
<evidence type="ECO:0000256" key="6">
    <source>
        <dbReference type="ARBA" id="ARBA00023125"/>
    </source>
</evidence>
<reference evidence="10" key="1">
    <citation type="submission" date="2013-08" db="EMBL/GenBank/DDBJ databases">
        <authorList>
            <person name="Mendez C."/>
            <person name="Richter M."/>
            <person name="Ferrer M."/>
            <person name="Sanchez J."/>
        </authorList>
    </citation>
    <scope>NUCLEOTIDE SEQUENCE</scope>
</reference>
<accession>T1AU14</accession>
<dbReference type="EMBL" id="AUZY01008570">
    <property type="protein sequence ID" value="EQD45515.1"/>
    <property type="molecule type" value="Genomic_DNA"/>
</dbReference>
<dbReference type="GO" id="GO:0003677">
    <property type="term" value="F:DNA binding"/>
    <property type="evidence" value="ECO:0007669"/>
    <property type="project" value="UniProtKB-KW"/>
</dbReference>
<evidence type="ECO:0000256" key="3">
    <source>
        <dbReference type="ARBA" id="ARBA00022578"/>
    </source>
</evidence>
<dbReference type="GO" id="GO:0032196">
    <property type="term" value="P:transposition"/>
    <property type="evidence" value="ECO:0007669"/>
    <property type="project" value="UniProtKB-KW"/>
</dbReference>
<dbReference type="GO" id="GO:0006310">
    <property type="term" value="P:DNA recombination"/>
    <property type="evidence" value="ECO:0007669"/>
    <property type="project" value="UniProtKB-KW"/>
</dbReference>
<keyword evidence="3" id="KW-0815">Transposition</keyword>
<evidence type="ECO:0000259" key="9">
    <source>
        <dbReference type="Pfam" id="PF12323"/>
    </source>
</evidence>
<dbReference type="GO" id="GO:0046872">
    <property type="term" value="F:metal ion binding"/>
    <property type="evidence" value="ECO:0007669"/>
    <property type="project" value="UniProtKB-KW"/>
</dbReference>
<feature type="domain" description="Probable transposase IS891/IS1136/IS1341" evidence="8">
    <location>
        <begin position="157"/>
        <end position="271"/>
    </location>
</feature>
<dbReference type="Pfam" id="PF01385">
    <property type="entry name" value="OrfB_IS605"/>
    <property type="match status" value="1"/>
</dbReference>
<gene>
    <name evidence="10" type="ORF">B1B_13026</name>
</gene>
<protein>
    <submittedName>
        <fullName evidence="10">Transposase, IS605 OrfB family</fullName>
    </submittedName>
</protein>
<keyword evidence="6" id="KW-0238">DNA-binding</keyword>
<evidence type="ECO:0000256" key="2">
    <source>
        <dbReference type="ARBA" id="ARBA00011044"/>
    </source>
</evidence>
<feature type="domain" description="Transposase putative helix-turn-helix" evidence="9">
    <location>
        <begin position="1"/>
        <end position="41"/>
    </location>
</feature>
<reference evidence="10" key="2">
    <citation type="journal article" date="2014" name="ISME J.">
        <title>Microbial stratification in low pH oxic and suboxic macroscopic growths along an acid mine drainage.</title>
        <authorList>
            <person name="Mendez-Garcia C."/>
            <person name="Mesa V."/>
            <person name="Sprenger R.R."/>
            <person name="Richter M."/>
            <person name="Diez M.S."/>
            <person name="Solano J."/>
            <person name="Bargiela R."/>
            <person name="Golyshina O.V."/>
            <person name="Manteca A."/>
            <person name="Ramos J.L."/>
            <person name="Gallego J.R."/>
            <person name="Llorente I."/>
            <person name="Martins Dos Santos V.A."/>
            <person name="Jensen O.N."/>
            <person name="Pelaez A.I."/>
            <person name="Sanchez J."/>
            <person name="Ferrer M."/>
        </authorList>
    </citation>
    <scope>NUCLEOTIDE SEQUENCE</scope>
</reference>
<evidence type="ECO:0000313" key="10">
    <source>
        <dbReference type="EMBL" id="EQD45515.1"/>
    </source>
</evidence>
<keyword evidence="4" id="KW-0479">Metal-binding</keyword>
<comment type="caution">
    <text evidence="10">The sequence shown here is derived from an EMBL/GenBank/DDBJ whole genome shotgun (WGS) entry which is preliminary data.</text>
</comment>
<evidence type="ECO:0000256" key="4">
    <source>
        <dbReference type="ARBA" id="ARBA00022723"/>
    </source>
</evidence>
<proteinExistence type="inferred from homology"/>
<dbReference type="InterPro" id="IPR010095">
    <property type="entry name" value="Cas12f1-like_TNB"/>
</dbReference>
<organism evidence="10">
    <name type="scientific">mine drainage metagenome</name>
    <dbReference type="NCBI Taxonomy" id="410659"/>
    <lineage>
        <taxon>unclassified sequences</taxon>
        <taxon>metagenomes</taxon>
        <taxon>ecological metagenomes</taxon>
    </lineage>
</organism>
<evidence type="ECO:0000256" key="5">
    <source>
        <dbReference type="ARBA" id="ARBA00022833"/>
    </source>
</evidence>
<name>T1AU14_9ZZZZ</name>
<comment type="similarity">
    <text evidence="1">In the C-terminal section; belongs to the transposase 35 family.</text>
</comment>
<keyword evidence="7" id="KW-0233">DNA recombination</keyword>
<evidence type="ECO:0000259" key="8">
    <source>
        <dbReference type="Pfam" id="PF01385"/>
    </source>
</evidence>
<dbReference type="InterPro" id="IPR051399">
    <property type="entry name" value="RNA-guided_DNA_endo/Transpos"/>
</dbReference>
<evidence type="ECO:0000256" key="7">
    <source>
        <dbReference type="ARBA" id="ARBA00023172"/>
    </source>
</evidence>
<dbReference type="PANTHER" id="PTHR30405:SF25">
    <property type="entry name" value="RNA-GUIDED DNA ENDONUCLEASE INSQ-RELATED"/>
    <property type="match status" value="1"/>
</dbReference>
<keyword evidence="5" id="KW-0862">Zinc</keyword>
<sequence length="338" mass="38653">MIVQQAYRYELDPTRHEEEYLRLHAGAARFAHNWAVERCRRAGRPISAIVLHREWNAWKRRNAPWWEEVSKCAPQEAFRNVQRSYTNHRAGRAREPRFHRRGVKDSFRLTGAIRVVSGRVQLPRIGEARTKESTHKFHGRILSATVRREVDRWFVSLAVERERTDPVPVVGPVVGVDLGLSSFAVLSDGTRLDSPKALALSLRRLQHRSRLHARKERDSKNRARSARSLARLHYRIRCRRRDFLHQATTELARTKSVVVVEDLAVANMARNHSLARAISDAGWSEFRRMLEYKADWYGSRVAGSSPETVNACGADVSPVLTDGRTAGSQESERISTLG</sequence>
<comment type="similarity">
    <text evidence="2">In the N-terminal section; belongs to the transposase 2 family.</text>
</comment>
<dbReference type="AlphaFoldDB" id="T1AU14"/>
<evidence type="ECO:0000256" key="1">
    <source>
        <dbReference type="ARBA" id="ARBA00008761"/>
    </source>
</evidence>
<dbReference type="Pfam" id="PF12323">
    <property type="entry name" value="HTH_OrfB_IS605"/>
    <property type="match status" value="1"/>
</dbReference>
<dbReference type="PANTHER" id="PTHR30405">
    <property type="entry name" value="TRANSPOSASE"/>
    <property type="match status" value="1"/>
</dbReference>
<dbReference type="NCBIfam" id="TIGR01766">
    <property type="entry name" value="IS200/IS605 family accessory protein TnpB-like domain"/>
    <property type="match status" value="1"/>
</dbReference>
<dbReference type="InterPro" id="IPR001959">
    <property type="entry name" value="Transposase"/>
</dbReference>
<dbReference type="NCBIfam" id="NF040570">
    <property type="entry name" value="guided_TnpB"/>
    <property type="match status" value="1"/>
</dbReference>